<accession>A0ABY7E063</accession>
<dbReference type="Proteomes" id="UP001164746">
    <property type="component" value="Chromosome 4"/>
</dbReference>
<dbReference type="EMBL" id="CP111015">
    <property type="protein sequence ID" value="WAR01804.1"/>
    <property type="molecule type" value="Genomic_DNA"/>
</dbReference>
<protein>
    <submittedName>
        <fullName evidence="1">Uncharacterized protein</fullName>
    </submittedName>
</protein>
<name>A0ABY7E063_MYAAR</name>
<sequence length="103" mass="11682">MDKTEAEWDGMTEGEYGNAPMAVVMKTRAARAFRHGEDGWEAIHVCCVHIFPRTECLKVERRGRNNPMVPARRRWCVGGHGCVAKVLTGELETLQLCYFTVDK</sequence>
<keyword evidence="2" id="KW-1185">Reference proteome</keyword>
<gene>
    <name evidence="1" type="ORF">MAR_008362</name>
</gene>
<reference evidence="1" key="1">
    <citation type="submission" date="2022-11" db="EMBL/GenBank/DDBJ databases">
        <title>Centuries of genome instability and evolution in soft-shell clam transmissible cancer (bioRxiv).</title>
        <authorList>
            <person name="Hart S.F.M."/>
            <person name="Yonemitsu M.A."/>
            <person name="Giersch R.M."/>
            <person name="Beal B.F."/>
            <person name="Arriagada G."/>
            <person name="Davis B.W."/>
            <person name="Ostrander E.A."/>
            <person name="Goff S.P."/>
            <person name="Metzger M.J."/>
        </authorList>
    </citation>
    <scope>NUCLEOTIDE SEQUENCE</scope>
    <source>
        <strain evidence="1">MELC-2E11</strain>
        <tissue evidence="1">Siphon/mantle</tissue>
    </source>
</reference>
<organism evidence="1 2">
    <name type="scientific">Mya arenaria</name>
    <name type="common">Soft-shell clam</name>
    <dbReference type="NCBI Taxonomy" id="6604"/>
    <lineage>
        <taxon>Eukaryota</taxon>
        <taxon>Metazoa</taxon>
        <taxon>Spiralia</taxon>
        <taxon>Lophotrochozoa</taxon>
        <taxon>Mollusca</taxon>
        <taxon>Bivalvia</taxon>
        <taxon>Autobranchia</taxon>
        <taxon>Heteroconchia</taxon>
        <taxon>Euheterodonta</taxon>
        <taxon>Imparidentia</taxon>
        <taxon>Neoheterodontei</taxon>
        <taxon>Myida</taxon>
        <taxon>Myoidea</taxon>
        <taxon>Myidae</taxon>
        <taxon>Mya</taxon>
    </lineage>
</organism>
<proteinExistence type="predicted"/>
<evidence type="ECO:0000313" key="2">
    <source>
        <dbReference type="Proteomes" id="UP001164746"/>
    </source>
</evidence>
<evidence type="ECO:0000313" key="1">
    <source>
        <dbReference type="EMBL" id="WAR01804.1"/>
    </source>
</evidence>